<dbReference type="EMBL" id="MCFL01000009">
    <property type="protein sequence ID" value="ORZ38147.1"/>
    <property type="molecule type" value="Genomic_DNA"/>
</dbReference>
<evidence type="ECO:0000313" key="2">
    <source>
        <dbReference type="EMBL" id="ORZ38147.1"/>
    </source>
</evidence>
<evidence type="ECO:0008006" key="4">
    <source>
        <dbReference type="Google" id="ProtNLM"/>
    </source>
</evidence>
<dbReference type="Proteomes" id="UP000193411">
    <property type="component" value="Unassembled WGS sequence"/>
</dbReference>
<proteinExistence type="predicted"/>
<gene>
    <name evidence="2" type="ORF">BCR44DRAFT_44620</name>
</gene>
<evidence type="ECO:0000256" key="1">
    <source>
        <dbReference type="SAM" id="SignalP"/>
    </source>
</evidence>
<comment type="caution">
    <text evidence="2">The sequence shown here is derived from an EMBL/GenBank/DDBJ whole genome shotgun (WGS) entry which is preliminary data.</text>
</comment>
<dbReference type="AlphaFoldDB" id="A0A1Y2HU64"/>
<feature type="chain" id="PRO_5012711477" description="Apple domain-containing protein" evidence="1">
    <location>
        <begin position="25"/>
        <end position="171"/>
    </location>
</feature>
<feature type="signal peptide" evidence="1">
    <location>
        <begin position="1"/>
        <end position="24"/>
    </location>
</feature>
<accession>A0A1Y2HU64</accession>
<evidence type="ECO:0000313" key="3">
    <source>
        <dbReference type="Proteomes" id="UP000193411"/>
    </source>
</evidence>
<reference evidence="2 3" key="1">
    <citation type="submission" date="2016-07" db="EMBL/GenBank/DDBJ databases">
        <title>Pervasive Adenine N6-methylation of Active Genes in Fungi.</title>
        <authorList>
            <consortium name="DOE Joint Genome Institute"/>
            <person name="Mondo S.J."/>
            <person name="Dannebaum R.O."/>
            <person name="Kuo R.C."/>
            <person name="Labutti K."/>
            <person name="Haridas S."/>
            <person name="Kuo A."/>
            <person name="Salamov A."/>
            <person name="Ahrendt S.R."/>
            <person name="Lipzen A."/>
            <person name="Sullivan W."/>
            <person name="Andreopoulos W.B."/>
            <person name="Clum A."/>
            <person name="Lindquist E."/>
            <person name="Daum C."/>
            <person name="Ramamoorthy G.K."/>
            <person name="Gryganskyi A."/>
            <person name="Culley D."/>
            <person name="Magnuson J.K."/>
            <person name="James T.Y."/>
            <person name="O'Malley M.A."/>
            <person name="Stajich J.E."/>
            <person name="Spatafora J.W."/>
            <person name="Visel A."/>
            <person name="Grigoriev I.V."/>
        </authorList>
    </citation>
    <scope>NUCLEOTIDE SEQUENCE [LARGE SCALE GENOMIC DNA]</scope>
    <source>
        <strain evidence="2 3">PL171</strain>
    </source>
</reference>
<keyword evidence="1" id="KW-0732">Signal</keyword>
<protein>
    <recommendedName>
        <fullName evidence="4">Apple domain-containing protein</fullName>
    </recommendedName>
</protein>
<sequence length="171" mass="18565">MSIARTLPALAIVVAVLLATVALAAPSNLQVASALTKRADCPAPFFFAGGVDLPYVFDAGQSPIAANGDWRECAMVAQQAGKMGAIYRYDTKTCYFKNFPRNGAVTYDYDGRAFANFDIYGFDVNSNGYSSYDAARSVYPTVVVKNAGKWWAKKLPKCDQCVMILVSDIRC</sequence>
<organism evidence="2 3">
    <name type="scientific">Catenaria anguillulae PL171</name>
    <dbReference type="NCBI Taxonomy" id="765915"/>
    <lineage>
        <taxon>Eukaryota</taxon>
        <taxon>Fungi</taxon>
        <taxon>Fungi incertae sedis</taxon>
        <taxon>Blastocladiomycota</taxon>
        <taxon>Blastocladiomycetes</taxon>
        <taxon>Blastocladiales</taxon>
        <taxon>Catenariaceae</taxon>
        <taxon>Catenaria</taxon>
    </lineage>
</organism>
<name>A0A1Y2HU64_9FUNG</name>
<keyword evidence="3" id="KW-1185">Reference proteome</keyword>